<gene>
    <name evidence="1" type="ORF">L1987_15115</name>
</gene>
<dbReference type="Proteomes" id="UP001056120">
    <property type="component" value="Linkage Group LG05"/>
</dbReference>
<dbReference type="EMBL" id="CM042022">
    <property type="protein sequence ID" value="KAI3815448.1"/>
    <property type="molecule type" value="Genomic_DNA"/>
</dbReference>
<sequence>MAKVGAEEVVGHGGSGGNRNGRLRAVTQRRTATAVMEKGPTAGAGIGGVPQRQLVVTDKGDGDDGNQRVHEGEDRVGFG</sequence>
<evidence type="ECO:0000313" key="1">
    <source>
        <dbReference type="EMBL" id="KAI3815448.1"/>
    </source>
</evidence>
<comment type="caution">
    <text evidence="1">The sequence shown here is derived from an EMBL/GenBank/DDBJ whole genome shotgun (WGS) entry which is preliminary data.</text>
</comment>
<reference evidence="2" key="1">
    <citation type="journal article" date="2022" name="Mol. Ecol. Resour.">
        <title>The genomes of chicory, endive, great burdock and yacon provide insights into Asteraceae palaeo-polyploidization history and plant inulin production.</title>
        <authorList>
            <person name="Fan W."/>
            <person name="Wang S."/>
            <person name="Wang H."/>
            <person name="Wang A."/>
            <person name="Jiang F."/>
            <person name="Liu H."/>
            <person name="Zhao H."/>
            <person name="Xu D."/>
            <person name="Zhang Y."/>
        </authorList>
    </citation>
    <scope>NUCLEOTIDE SEQUENCE [LARGE SCALE GENOMIC DNA]</scope>
    <source>
        <strain evidence="2">cv. Yunnan</strain>
    </source>
</reference>
<keyword evidence="2" id="KW-1185">Reference proteome</keyword>
<accession>A0ACB9J6Y7</accession>
<evidence type="ECO:0000313" key="2">
    <source>
        <dbReference type="Proteomes" id="UP001056120"/>
    </source>
</evidence>
<name>A0ACB9J6Y7_9ASTR</name>
<proteinExistence type="predicted"/>
<organism evidence="1 2">
    <name type="scientific">Smallanthus sonchifolius</name>
    <dbReference type="NCBI Taxonomy" id="185202"/>
    <lineage>
        <taxon>Eukaryota</taxon>
        <taxon>Viridiplantae</taxon>
        <taxon>Streptophyta</taxon>
        <taxon>Embryophyta</taxon>
        <taxon>Tracheophyta</taxon>
        <taxon>Spermatophyta</taxon>
        <taxon>Magnoliopsida</taxon>
        <taxon>eudicotyledons</taxon>
        <taxon>Gunneridae</taxon>
        <taxon>Pentapetalae</taxon>
        <taxon>asterids</taxon>
        <taxon>campanulids</taxon>
        <taxon>Asterales</taxon>
        <taxon>Asteraceae</taxon>
        <taxon>Asteroideae</taxon>
        <taxon>Heliantheae alliance</taxon>
        <taxon>Millerieae</taxon>
        <taxon>Smallanthus</taxon>
    </lineage>
</organism>
<reference evidence="1 2" key="2">
    <citation type="journal article" date="2022" name="Mol. Ecol. Resour.">
        <title>The genomes of chicory, endive, great burdock and yacon provide insights into Asteraceae paleo-polyploidization history and plant inulin production.</title>
        <authorList>
            <person name="Fan W."/>
            <person name="Wang S."/>
            <person name="Wang H."/>
            <person name="Wang A."/>
            <person name="Jiang F."/>
            <person name="Liu H."/>
            <person name="Zhao H."/>
            <person name="Xu D."/>
            <person name="Zhang Y."/>
        </authorList>
    </citation>
    <scope>NUCLEOTIDE SEQUENCE [LARGE SCALE GENOMIC DNA]</scope>
    <source>
        <strain evidence="2">cv. Yunnan</strain>
        <tissue evidence="1">Leaves</tissue>
    </source>
</reference>
<protein>
    <submittedName>
        <fullName evidence="1">Uncharacterized protein</fullName>
    </submittedName>
</protein>